<dbReference type="Proteomes" id="UP000033750">
    <property type="component" value="Unassembled WGS sequence"/>
</dbReference>
<dbReference type="AlphaFoldDB" id="A0A0F5H1B2"/>
<evidence type="ECO:0000259" key="1">
    <source>
        <dbReference type="Pfam" id="PF09588"/>
    </source>
</evidence>
<keyword evidence="3" id="KW-1185">Reference proteome</keyword>
<organism evidence="2 3">
    <name type="scientific">Mycoplasmopsis meleagridis ATCC 25294</name>
    <dbReference type="NCBI Taxonomy" id="1264554"/>
    <lineage>
        <taxon>Bacteria</taxon>
        <taxon>Bacillati</taxon>
        <taxon>Mycoplasmatota</taxon>
        <taxon>Mycoplasmoidales</taxon>
        <taxon>Metamycoplasmataceae</taxon>
        <taxon>Mycoplasmopsis</taxon>
    </lineage>
</organism>
<reference evidence="2 3" key="1">
    <citation type="submission" date="2015-03" db="EMBL/GenBank/DDBJ databases">
        <title>Genome sequence of Mycoplasma meleagridis strain ATCC 25294.</title>
        <authorList>
            <person name="Yacoub E."/>
            <person name="Blanchard A."/>
            <person name="Sirand-Pugnet P."/>
            <person name="Mardassi B.B.A."/>
        </authorList>
    </citation>
    <scope>NUCLEOTIDE SEQUENCE [LARGE SCALE GENOMIC DNA]</scope>
    <source>
        <strain evidence="2 3">ATCC 25294</strain>
    </source>
</reference>
<dbReference type="NCBIfam" id="NF045870">
    <property type="entry name" value="MAGa7180_fam_nucl"/>
    <property type="match status" value="1"/>
</dbReference>
<name>A0A0F5H1B2_9BACT</name>
<dbReference type="Gene3D" id="3.90.320.10">
    <property type="match status" value="1"/>
</dbReference>
<evidence type="ECO:0000313" key="3">
    <source>
        <dbReference type="Proteomes" id="UP000033750"/>
    </source>
</evidence>
<gene>
    <name evidence="2" type="ORF">MMELEA_03110</name>
</gene>
<dbReference type="EMBL" id="JZXN01000011">
    <property type="protein sequence ID" value="KKB26998.1"/>
    <property type="molecule type" value="Genomic_DNA"/>
</dbReference>
<sequence length="279" mass="33025">MAKLTKRQYYNGIHYEVDEINQVVKLKENFHKQLLENENNKFKSFKKFGGSSIGDVFETDSFKSQFNAFCFISRIKMPPLQYKYINAGIYLEPKVIDYLQRKYPEIKIEHIISEEVDYDYFKSDPIIGGVPDGLIKEKKTVLELKAVGDKNLLKWSNNKIPEDYLKQAQLYAYLLGYKYFAMVGTFLKNEDYDNLDNVNFDLQTKIKGYKVDEAIAKDDIKKVKDFWLYYTKKGISPKYKLGRDDDQLAYLKCHNEKEWKDLFDEWKKIGKIDSDIEFN</sequence>
<dbReference type="STRING" id="29561.MM26B8_02720"/>
<dbReference type="RefSeq" id="WP_046096754.1">
    <property type="nucleotide sequence ID" value="NZ_JZXN01000011.1"/>
</dbReference>
<dbReference type="SUPFAM" id="SSF52980">
    <property type="entry name" value="Restriction endonuclease-like"/>
    <property type="match status" value="1"/>
</dbReference>
<dbReference type="InterPro" id="IPR019080">
    <property type="entry name" value="YqaJ_viral_recombinase"/>
</dbReference>
<evidence type="ECO:0000313" key="2">
    <source>
        <dbReference type="EMBL" id="KKB26998.1"/>
    </source>
</evidence>
<dbReference type="Pfam" id="PF09588">
    <property type="entry name" value="YqaJ"/>
    <property type="match status" value="1"/>
</dbReference>
<feature type="domain" description="YqaJ viral recombinase" evidence="1">
    <location>
        <begin position="48"/>
        <end position="176"/>
    </location>
</feature>
<protein>
    <recommendedName>
        <fullName evidence="1">YqaJ viral recombinase domain-containing protein</fullName>
    </recommendedName>
</protein>
<proteinExistence type="predicted"/>
<dbReference type="InterPro" id="IPR011604">
    <property type="entry name" value="PDDEXK-like_dom_sf"/>
</dbReference>
<dbReference type="PATRIC" id="fig|1264554.4.peg.267"/>
<accession>A0A0F5H1B2</accession>
<dbReference type="InterPro" id="IPR011335">
    <property type="entry name" value="Restrct_endonuc-II-like"/>
</dbReference>
<comment type="caution">
    <text evidence="2">The sequence shown here is derived from an EMBL/GenBank/DDBJ whole genome shotgun (WGS) entry which is preliminary data.</text>
</comment>